<gene>
    <name evidence="2" type="ORF">JAAARDRAFT_651209</name>
</gene>
<protein>
    <submittedName>
        <fullName evidence="2">Uncharacterized protein</fullName>
    </submittedName>
</protein>
<proteinExistence type="predicted"/>
<reference evidence="3" key="1">
    <citation type="journal article" date="2014" name="Proc. Natl. Acad. Sci. U.S.A.">
        <title>Extensive sampling of basidiomycete genomes demonstrates inadequacy of the white-rot/brown-rot paradigm for wood decay fungi.</title>
        <authorList>
            <person name="Riley R."/>
            <person name="Salamov A.A."/>
            <person name="Brown D.W."/>
            <person name="Nagy L.G."/>
            <person name="Floudas D."/>
            <person name="Held B.W."/>
            <person name="Levasseur A."/>
            <person name="Lombard V."/>
            <person name="Morin E."/>
            <person name="Otillar R."/>
            <person name="Lindquist E.A."/>
            <person name="Sun H."/>
            <person name="LaButti K.M."/>
            <person name="Schmutz J."/>
            <person name="Jabbour D."/>
            <person name="Luo H."/>
            <person name="Baker S.E."/>
            <person name="Pisabarro A.G."/>
            <person name="Walton J.D."/>
            <person name="Blanchette R.A."/>
            <person name="Henrissat B."/>
            <person name="Martin F."/>
            <person name="Cullen D."/>
            <person name="Hibbett D.S."/>
            <person name="Grigoriev I.V."/>
        </authorList>
    </citation>
    <scope>NUCLEOTIDE SEQUENCE [LARGE SCALE GENOMIC DNA]</scope>
    <source>
        <strain evidence="3">MUCL 33604</strain>
    </source>
</reference>
<keyword evidence="3" id="KW-1185">Reference proteome</keyword>
<evidence type="ECO:0000256" key="1">
    <source>
        <dbReference type="SAM" id="MobiDB-lite"/>
    </source>
</evidence>
<evidence type="ECO:0000313" key="3">
    <source>
        <dbReference type="Proteomes" id="UP000027265"/>
    </source>
</evidence>
<dbReference type="EMBL" id="KL197716">
    <property type="protein sequence ID" value="KDQ59051.1"/>
    <property type="molecule type" value="Genomic_DNA"/>
</dbReference>
<organism evidence="2 3">
    <name type="scientific">Jaapia argillacea MUCL 33604</name>
    <dbReference type="NCBI Taxonomy" id="933084"/>
    <lineage>
        <taxon>Eukaryota</taxon>
        <taxon>Fungi</taxon>
        <taxon>Dikarya</taxon>
        <taxon>Basidiomycota</taxon>
        <taxon>Agaricomycotina</taxon>
        <taxon>Agaricomycetes</taxon>
        <taxon>Agaricomycetidae</taxon>
        <taxon>Jaapiales</taxon>
        <taxon>Jaapiaceae</taxon>
        <taxon>Jaapia</taxon>
    </lineage>
</organism>
<sequence>MVDQVFLDLPAVQGDDCIPQGKGLEADEVADSSHEEDCPCPTSPIPLDAHNTPTNPSDPAAKILLSSPLARTPIGTPKSPSLQCPDDEPVRSSSQAPFSDPCLSPPTSAPPSVVPLPDPLFADMPPPSGWSLHTMPERPAPPAEEEEDWCGWGAPKTKKKKGGKGGGKKVKKVSLTAPMETVMGDSNVVVV</sequence>
<dbReference type="AlphaFoldDB" id="A0A067Q8X2"/>
<feature type="region of interest" description="Disordered" evidence="1">
    <location>
        <begin position="1"/>
        <end position="171"/>
    </location>
</feature>
<name>A0A067Q8X2_9AGAM</name>
<feature type="compositionally biased region" description="Pro residues" evidence="1">
    <location>
        <begin position="103"/>
        <end position="128"/>
    </location>
</feature>
<evidence type="ECO:0000313" key="2">
    <source>
        <dbReference type="EMBL" id="KDQ59051.1"/>
    </source>
</evidence>
<dbReference type="InParanoid" id="A0A067Q8X2"/>
<feature type="compositionally biased region" description="Basic residues" evidence="1">
    <location>
        <begin position="156"/>
        <end position="171"/>
    </location>
</feature>
<dbReference type="Proteomes" id="UP000027265">
    <property type="component" value="Unassembled WGS sequence"/>
</dbReference>
<accession>A0A067Q8X2</accession>
<dbReference type="HOGENOM" id="CLU_1421615_0_0_1"/>